<reference evidence="1 2" key="1">
    <citation type="journal article" date="2021" name="Int. J. Syst. Evol. Microbiol.">
        <title>Steroidobacter gossypii sp. nov., isolated from soil of cotton cropping field.</title>
        <authorList>
            <person name="Huang R."/>
            <person name="Yang S."/>
            <person name="Zhen C."/>
            <person name="Liu W."/>
        </authorList>
    </citation>
    <scope>NUCLEOTIDE SEQUENCE [LARGE SCALE GENOMIC DNA]</scope>
    <source>
        <strain evidence="1 2">S1-65</strain>
    </source>
</reference>
<proteinExistence type="predicted"/>
<dbReference type="PIRSF" id="PIRSF037290">
    <property type="entry name" value="UCP037290"/>
    <property type="match status" value="1"/>
</dbReference>
<dbReference type="InterPro" id="IPR017166">
    <property type="entry name" value="UCP037290"/>
</dbReference>
<accession>A0ABS1WWS9</accession>
<keyword evidence="2" id="KW-1185">Reference proteome</keyword>
<name>A0ABS1WWS9_9GAMM</name>
<dbReference type="InterPro" id="IPR047610">
    <property type="entry name" value="ImuA_translesion"/>
</dbReference>
<dbReference type="Gene3D" id="3.40.50.300">
    <property type="entry name" value="P-loop containing nucleotide triphosphate hydrolases"/>
    <property type="match status" value="1"/>
</dbReference>
<evidence type="ECO:0000313" key="1">
    <source>
        <dbReference type="EMBL" id="MBM0105436.1"/>
    </source>
</evidence>
<evidence type="ECO:0000313" key="2">
    <source>
        <dbReference type="Proteomes" id="UP000661077"/>
    </source>
</evidence>
<dbReference type="SUPFAM" id="SSF52540">
    <property type="entry name" value="P-loop containing nucleoside triphosphate hydrolases"/>
    <property type="match status" value="1"/>
</dbReference>
<sequence>MNTVTLADIPLLWRAESLAPVQSQCVSTGYQPLDRALGGGWPLPSLIELLCDDHGIGELRLLVGLLRTAQGASALTAPKIVLWLSPPFELHAIALTQYGLAPNDHWVCSISQPADLQWAMTQALRSGACLAVIAWTRHLKPAALRTLKLAAMTGRSVGVLFRPTSETRLASPATLRIALRPQVDELELAILKMQGRRPSIVRIAPSDVDRVTREAR</sequence>
<dbReference type="InterPro" id="IPR027417">
    <property type="entry name" value="P-loop_NTPase"/>
</dbReference>
<dbReference type="NCBIfam" id="NF033429">
    <property type="entry name" value="ImuA_translesion"/>
    <property type="match status" value="1"/>
</dbReference>
<comment type="caution">
    <text evidence="1">The sequence shown here is derived from an EMBL/GenBank/DDBJ whole genome shotgun (WGS) entry which is preliminary data.</text>
</comment>
<dbReference type="EMBL" id="JAEVLS010000002">
    <property type="protein sequence ID" value="MBM0105436.1"/>
    <property type="molecule type" value="Genomic_DNA"/>
</dbReference>
<gene>
    <name evidence="1" type="primary">imuA</name>
    <name evidence="1" type="ORF">JM946_11790</name>
</gene>
<organism evidence="1 2">
    <name type="scientific">Steroidobacter gossypii</name>
    <dbReference type="NCBI Taxonomy" id="2805490"/>
    <lineage>
        <taxon>Bacteria</taxon>
        <taxon>Pseudomonadati</taxon>
        <taxon>Pseudomonadota</taxon>
        <taxon>Gammaproteobacteria</taxon>
        <taxon>Steroidobacterales</taxon>
        <taxon>Steroidobacteraceae</taxon>
        <taxon>Steroidobacter</taxon>
    </lineage>
</organism>
<protein>
    <submittedName>
        <fullName evidence="1">Translesion DNA synthesis-associated protein ImuA</fullName>
    </submittedName>
</protein>
<dbReference type="Proteomes" id="UP000661077">
    <property type="component" value="Unassembled WGS sequence"/>
</dbReference>
<dbReference type="RefSeq" id="WP_203167476.1">
    <property type="nucleotide sequence ID" value="NZ_JAEVLS010000002.1"/>
</dbReference>